<name>A0ABN9T8D4_9DINO</name>
<dbReference type="Gene3D" id="1.20.940.10">
    <property type="entry name" value="Functional domain of the splicing factor Prp18"/>
    <property type="match status" value="1"/>
</dbReference>
<evidence type="ECO:0000313" key="2">
    <source>
        <dbReference type="Proteomes" id="UP001189429"/>
    </source>
</evidence>
<comment type="caution">
    <text evidence="1">The sequence shown here is derived from an EMBL/GenBank/DDBJ whole genome shotgun (WGS) entry which is preliminary data.</text>
</comment>
<accession>A0ABN9T8D4</accession>
<proteinExistence type="predicted"/>
<organism evidence="1 2">
    <name type="scientific">Prorocentrum cordatum</name>
    <dbReference type="NCBI Taxonomy" id="2364126"/>
    <lineage>
        <taxon>Eukaryota</taxon>
        <taxon>Sar</taxon>
        <taxon>Alveolata</taxon>
        <taxon>Dinophyceae</taxon>
        <taxon>Prorocentrales</taxon>
        <taxon>Prorocentraceae</taxon>
        <taxon>Prorocentrum</taxon>
    </lineage>
</organism>
<gene>
    <name evidence="1" type="ORF">PCOR1329_LOCUS36592</name>
</gene>
<protein>
    <submittedName>
        <fullName evidence="1">Uncharacterized protein</fullName>
    </submittedName>
</protein>
<keyword evidence="2" id="KW-1185">Reference proteome</keyword>
<dbReference type="EMBL" id="CAUYUJ010014449">
    <property type="protein sequence ID" value="CAK0841373.1"/>
    <property type="molecule type" value="Genomic_DNA"/>
</dbReference>
<reference evidence="1" key="1">
    <citation type="submission" date="2023-10" db="EMBL/GenBank/DDBJ databases">
        <authorList>
            <person name="Chen Y."/>
            <person name="Shah S."/>
            <person name="Dougan E. K."/>
            <person name="Thang M."/>
            <person name="Chan C."/>
        </authorList>
    </citation>
    <scope>NUCLEOTIDE SEQUENCE [LARGE SCALE GENOMIC DNA]</scope>
</reference>
<dbReference type="Proteomes" id="UP001189429">
    <property type="component" value="Unassembled WGS sequence"/>
</dbReference>
<evidence type="ECO:0000313" key="1">
    <source>
        <dbReference type="EMBL" id="CAK0841373.1"/>
    </source>
</evidence>
<feature type="non-terminal residue" evidence="1">
    <location>
        <position position="1"/>
    </location>
</feature>
<sequence>VTPLARGMWKFAPPPPGPASGVRTAAGTVARGAAFCWGREASMAASAWRLEATPNEQEAIERPDVVARYRSRDAATGRVWGMPSAFGRGQCLGCPAKCAPPSTRCQACQLVRARGAPMQADQLRALRLALDGAPLARQPDVARRLQGLYSKLQGGQIPEDAQAQLLRAAGAIGSGDAAAARRACAELSAEHWDQHKDWLRGLRCLASAR</sequence>